<name>A0A6B9VG64_ARAHY</name>
<organism evidence="1 2">
    <name type="scientific">Arachis hypogaea</name>
    <name type="common">Peanut</name>
    <dbReference type="NCBI Taxonomy" id="3818"/>
    <lineage>
        <taxon>Eukaryota</taxon>
        <taxon>Viridiplantae</taxon>
        <taxon>Streptophyta</taxon>
        <taxon>Embryophyta</taxon>
        <taxon>Tracheophyta</taxon>
        <taxon>Spermatophyta</taxon>
        <taxon>Magnoliopsida</taxon>
        <taxon>eudicotyledons</taxon>
        <taxon>Gunneridae</taxon>
        <taxon>Pentapetalae</taxon>
        <taxon>rosids</taxon>
        <taxon>fabids</taxon>
        <taxon>Fabales</taxon>
        <taxon>Fabaceae</taxon>
        <taxon>Papilionoideae</taxon>
        <taxon>50 kb inversion clade</taxon>
        <taxon>dalbergioids sensu lato</taxon>
        <taxon>Dalbergieae</taxon>
        <taxon>Pterocarpus clade</taxon>
        <taxon>Arachis</taxon>
    </lineage>
</organism>
<dbReference type="AlphaFoldDB" id="A0A6B9VG64"/>
<gene>
    <name evidence="1" type="ORF">DS421_19g673350</name>
</gene>
<dbReference type="EMBL" id="CP031001">
    <property type="protein sequence ID" value="QHN79834.1"/>
    <property type="molecule type" value="Genomic_DNA"/>
</dbReference>
<evidence type="ECO:0000313" key="1">
    <source>
        <dbReference type="EMBL" id="QHN79834.1"/>
    </source>
</evidence>
<proteinExistence type="predicted"/>
<evidence type="ECO:0000313" key="2">
    <source>
        <dbReference type="Proteomes" id="UP000464620"/>
    </source>
</evidence>
<protein>
    <submittedName>
        <fullName evidence="1">Uncharacterized protein</fullName>
    </submittedName>
</protein>
<reference evidence="1 2" key="1">
    <citation type="submission" date="2020-01" db="EMBL/GenBank/DDBJ databases">
        <title>Genome sequence of Arachis hypogaea, cultivar Shitouqi.</title>
        <authorList>
            <person name="Zhuang W."/>
            <person name="Chen H."/>
            <person name="Varshney R."/>
            <person name="Wang D."/>
            <person name="Ming R."/>
        </authorList>
    </citation>
    <scope>NUCLEOTIDE SEQUENCE [LARGE SCALE GENOMIC DNA]</scope>
    <source>
        <tissue evidence="1">Young leaf</tissue>
    </source>
</reference>
<accession>A0A6B9VG64</accession>
<sequence>MKMPKTSSHDDPCLKSVTYLFCNTLNKGNTFTSNKIKSYNLSSNGQNDISSHDDNH</sequence>
<dbReference type="Proteomes" id="UP000464620">
    <property type="component" value="Chromosome B09"/>
</dbReference>